<dbReference type="InterPro" id="IPR036291">
    <property type="entry name" value="NAD(P)-bd_dom_sf"/>
</dbReference>
<dbReference type="InterPro" id="IPR050223">
    <property type="entry name" value="D-isomer_2-hydroxyacid_DH"/>
</dbReference>
<dbReference type="AlphaFoldDB" id="A0A382QF76"/>
<evidence type="ECO:0000313" key="4">
    <source>
        <dbReference type="EMBL" id="SVC83525.1"/>
    </source>
</evidence>
<dbReference type="PANTHER" id="PTHR10996">
    <property type="entry name" value="2-HYDROXYACID DEHYDROGENASE-RELATED"/>
    <property type="match status" value="1"/>
</dbReference>
<gene>
    <name evidence="4" type="ORF">METZ01_LOCUS336379</name>
</gene>
<dbReference type="GO" id="GO:0051287">
    <property type="term" value="F:NAD binding"/>
    <property type="evidence" value="ECO:0007669"/>
    <property type="project" value="InterPro"/>
</dbReference>
<accession>A0A382QF76</accession>
<feature type="non-terminal residue" evidence="4">
    <location>
        <position position="174"/>
    </location>
</feature>
<dbReference type="PANTHER" id="PTHR10996:SF178">
    <property type="entry name" value="2-HYDROXYACID DEHYDROGENASE YGL185C-RELATED"/>
    <property type="match status" value="1"/>
</dbReference>
<name>A0A382QF76_9ZZZZ</name>
<evidence type="ECO:0000259" key="3">
    <source>
        <dbReference type="Pfam" id="PF00389"/>
    </source>
</evidence>
<keyword evidence="2" id="KW-0520">NAD</keyword>
<evidence type="ECO:0000256" key="2">
    <source>
        <dbReference type="ARBA" id="ARBA00023027"/>
    </source>
</evidence>
<proteinExistence type="predicted"/>
<keyword evidence="1" id="KW-0560">Oxidoreductase</keyword>
<reference evidence="4" key="1">
    <citation type="submission" date="2018-05" db="EMBL/GenBank/DDBJ databases">
        <authorList>
            <person name="Lanie J.A."/>
            <person name="Ng W.-L."/>
            <person name="Kazmierczak K.M."/>
            <person name="Andrzejewski T.M."/>
            <person name="Davidsen T.M."/>
            <person name="Wayne K.J."/>
            <person name="Tettelin H."/>
            <person name="Glass J.I."/>
            <person name="Rusch D."/>
            <person name="Podicherti R."/>
            <person name="Tsui H.-C.T."/>
            <person name="Winkler M.E."/>
        </authorList>
    </citation>
    <scope>NUCLEOTIDE SEQUENCE</scope>
</reference>
<dbReference type="EMBL" id="UINC01113728">
    <property type="protein sequence ID" value="SVC83525.1"/>
    <property type="molecule type" value="Genomic_DNA"/>
</dbReference>
<feature type="domain" description="D-isomer specific 2-hydroxyacid dehydrogenase catalytic" evidence="3">
    <location>
        <begin position="14"/>
        <end position="161"/>
    </location>
</feature>
<protein>
    <recommendedName>
        <fullName evidence="3">D-isomer specific 2-hydroxyacid dehydrogenase catalytic domain-containing protein</fullName>
    </recommendedName>
</protein>
<dbReference type="Pfam" id="PF00389">
    <property type="entry name" value="2-Hacid_dh"/>
    <property type="match status" value="1"/>
</dbReference>
<dbReference type="SUPFAM" id="SSF52283">
    <property type="entry name" value="Formate/glycerate dehydrogenase catalytic domain-like"/>
    <property type="match status" value="1"/>
</dbReference>
<dbReference type="GO" id="GO:0005829">
    <property type="term" value="C:cytosol"/>
    <property type="evidence" value="ECO:0007669"/>
    <property type="project" value="TreeGrafter"/>
</dbReference>
<sequence length="174" mass="19356">MFNILVNTEYEWLFETLKAEAPEFFSMKLADFSCPDENQYEQLAGTDAIIGQKINLSDAQYEAAGKLQIIQTLSAGFDHIDLAKAKKRNVYVANNNGANAESVAEHVLMLILALYRQLLFHHNSVTQGTWTCLKYQNRGLSGKTLGIFGLGNTGKALARRASAFGVKIKYFDIV</sequence>
<dbReference type="SUPFAM" id="SSF51735">
    <property type="entry name" value="NAD(P)-binding Rossmann-fold domains"/>
    <property type="match status" value="1"/>
</dbReference>
<evidence type="ECO:0000256" key="1">
    <source>
        <dbReference type="ARBA" id="ARBA00023002"/>
    </source>
</evidence>
<dbReference type="GO" id="GO:0030267">
    <property type="term" value="F:glyoxylate reductase (NADPH) activity"/>
    <property type="evidence" value="ECO:0007669"/>
    <property type="project" value="TreeGrafter"/>
</dbReference>
<dbReference type="GO" id="GO:0016618">
    <property type="term" value="F:hydroxypyruvate reductase [NAD(P)H] activity"/>
    <property type="evidence" value="ECO:0007669"/>
    <property type="project" value="TreeGrafter"/>
</dbReference>
<dbReference type="Gene3D" id="3.40.50.720">
    <property type="entry name" value="NAD(P)-binding Rossmann-like Domain"/>
    <property type="match status" value="2"/>
</dbReference>
<organism evidence="4">
    <name type="scientific">marine metagenome</name>
    <dbReference type="NCBI Taxonomy" id="408172"/>
    <lineage>
        <taxon>unclassified sequences</taxon>
        <taxon>metagenomes</taxon>
        <taxon>ecological metagenomes</taxon>
    </lineage>
</organism>
<dbReference type="InterPro" id="IPR006139">
    <property type="entry name" value="D-isomer_2_OHA_DH_cat_dom"/>
</dbReference>